<comment type="catalytic activity">
    <reaction evidence="1">
        <text>ATP + protein L-histidine = ADP + protein N-phospho-L-histidine.</text>
        <dbReference type="EC" id="2.7.13.3"/>
    </reaction>
</comment>
<dbReference type="InterPro" id="IPR038318">
    <property type="entry name" value="KdpD_sf"/>
</dbReference>
<dbReference type="PANTHER" id="PTHR43065">
    <property type="entry name" value="SENSOR HISTIDINE KINASE"/>
    <property type="match status" value="1"/>
</dbReference>
<evidence type="ECO:0000259" key="6">
    <source>
        <dbReference type="PROSITE" id="PS50109"/>
    </source>
</evidence>
<dbReference type="RefSeq" id="WP_196110193.1">
    <property type="nucleotide sequence ID" value="NZ_BQHM01000014.1"/>
</dbReference>
<dbReference type="Pfam" id="PF02518">
    <property type="entry name" value="HATPase_c"/>
    <property type="match status" value="1"/>
</dbReference>
<dbReference type="InterPro" id="IPR011006">
    <property type="entry name" value="CheY-like_superfamily"/>
</dbReference>
<name>A0A7S9L6L9_9PSED</name>
<dbReference type="InterPro" id="IPR003594">
    <property type="entry name" value="HATPase_dom"/>
</dbReference>
<dbReference type="InterPro" id="IPR004358">
    <property type="entry name" value="Sig_transdc_His_kin-like_C"/>
</dbReference>
<dbReference type="PROSITE" id="PS50110">
    <property type="entry name" value="RESPONSE_REGULATORY"/>
    <property type="match status" value="1"/>
</dbReference>
<dbReference type="Gene3D" id="3.40.50.2300">
    <property type="match status" value="1"/>
</dbReference>
<keyword evidence="3 4" id="KW-0597">Phosphoprotein</keyword>
<evidence type="ECO:0000256" key="1">
    <source>
        <dbReference type="ARBA" id="ARBA00000085"/>
    </source>
</evidence>
<dbReference type="SUPFAM" id="SSF55874">
    <property type="entry name" value="ATPase domain of HSP90 chaperone/DNA topoisomerase II/histidine kinase"/>
    <property type="match status" value="1"/>
</dbReference>
<evidence type="ECO:0000256" key="4">
    <source>
        <dbReference type="PROSITE-ProRule" id="PRU00169"/>
    </source>
</evidence>
<dbReference type="CDD" id="cd00082">
    <property type="entry name" value="HisKA"/>
    <property type="match status" value="1"/>
</dbReference>
<accession>A0A7S9L6L9</accession>
<feature type="transmembrane region" description="Helical" evidence="5">
    <location>
        <begin position="96"/>
        <end position="117"/>
    </location>
</feature>
<proteinExistence type="predicted"/>
<sequence length="652" mass="71190">MAWFKERITAILQRLRRAEPSTASRYVGAALIIAACSLARAQMSPAALPYLFFIPGLMLIGFWFGAGPSLLGCIMAVLIAQYFFIGLLGFDADWTTWANSLSFGVVTFAMAVVCASLRRNLSAVERLNETLEQQVQHRTGERDSLWNVSPDLICTLSENGQVLSVNPAWQVETGFTEEQLKAGTFYSFISPAQLANALRELNHKPIVELDTQSVRSDGQPLLLNWRIARFEGRYFAVARDVTQYRERQQAFEQVSQQLQQSQKMEALGQLTGGLAHDFNNLLTVITGTQDMIEQRLAQGRHDELGRYMSLARTATRKASTLTHRLLTFARRQPLASATVDVVLLVDDMKELLARTLTPKIEFQLSPHPSPALCYCDPHQLENALLNLCINARDAMPQGGRLQVRVSKVTSGTAELEQLGLRAGEYIQVSVTDTGLGMPASIAERAFEPFFTTKPLGSGTGLGLSMVRDFARQAGGTAVIESVMGSGTTVSLLLPVHLESVSSSVTAITHATLAARTDHRGSALVIEDEGAIRELVSEALQELGFDVIEVTHPADALHLIEQCQDLQLVVTDLILPGGLTGDNIAQGVQALVPAVRVLFISGLIEAPASLAEQQPHTRLLPKPFTLGQFKACVEGMLADPQDAPPLRDQATRR</sequence>
<dbReference type="SUPFAM" id="SSF52172">
    <property type="entry name" value="CheY-like"/>
    <property type="match status" value="1"/>
</dbReference>
<dbReference type="GO" id="GO:0000155">
    <property type="term" value="F:phosphorelay sensor kinase activity"/>
    <property type="evidence" value="ECO:0007669"/>
    <property type="project" value="InterPro"/>
</dbReference>
<dbReference type="EMBL" id="CP064946">
    <property type="protein sequence ID" value="QPH48488.1"/>
    <property type="molecule type" value="Genomic_DNA"/>
</dbReference>
<dbReference type="Proteomes" id="UP000594430">
    <property type="component" value="Chromosome"/>
</dbReference>
<evidence type="ECO:0000259" key="7">
    <source>
        <dbReference type="PROSITE" id="PS50110"/>
    </source>
</evidence>
<dbReference type="InterPro" id="IPR000014">
    <property type="entry name" value="PAS"/>
</dbReference>
<dbReference type="SUPFAM" id="SSF47384">
    <property type="entry name" value="Homodimeric domain of signal transducing histidine kinase"/>
    <property type="match status" value="1"/>
</dbReference>
<dbReference type="InterPro" id="IPR036097">
    <property type="entry name" value="HisK_dim/P_sf"/>
</dbReference>
<dbReference type="SMART" id="SM00448">
    <property type="entry name" value="REC"/>
    <property type="match status" value="1"/>
</dbReference>
<dbReference type="EC" id="2.7.13.3" evidence="2"/>
<evidence type="ECO:0000313" key="9">
    <source>
        <dbReference type="Proteomes" id="UP000594430"/>
    </source>
</evidence>
<keyword evidence="5" id="KW-0472">Membrane</keyword>
<dbReference type="Pfam" id="PF00072">
    <property type="entry name" value="Response_reg"/>
    <property type="match status" value="1"/>
</dbReference>
<dbReference type="NCBIfam" id="TIGR00229">
    <property type="entry name" value="sensory_box"/>
    <property type="match status" value="1"/>
</dbReference>
<keyword evidence="5" id="KW-1133">Transmembrane helix</keyword>
<dbReference type="SMART" id="SM00388">
    <property type="entry name" value="HisKA"/>
    <property type="match status" value="1"/>
</dbReference>
<dbReference type="Gene3D" id="3.30.450.20">
    <property type="entry name" value="PAS domain"/>
    <property type="match status" value="1"/>
</dbReference>
<dbReference type="Gene3D" id="3.30.565.10">
    <property type="entry name" value="Histidine kinase-like ATPase, C-terminal domain"/>
    <property type="match status" value="1"/>
</dbReference>
<evidence type="ECO:0000256" key="3">
    <source>
        <dbReference type="ARBA" id="ARBA00022553"/>
    </source>
</evidence>
<dbReference type="InterPro" id="IPR003661">
    <property type="entry name" value="HisK_dim/P_dom"/>
</dbReference>
<feature type="transmembrane region" description="Helical" evidence="5">
    <location>
        <begin position="47"/>
        <end position="64"/>
    </location>
</feature>
<dbReference type="Gene3D" id="1.10.287.130">
    <property type="match status" value="1"/>
</dbReference>
<evidence type="ECO:0000256" key="2">
    <source>
        <dbReference type="ARBA" id="ARBA00012438"/>
    </source>
</evidence>
<dbReference type="SMART" id="SM00387">
    <property type="entry name" value="HATPase_c"/>
    <property type="match status" value="1"/>
</dbReference>
<dbReference type="SUPFAM" id="SSF55785">
    <property type="entry name" value="PYP-like sensor domain (PAS domain)"/>
    <property type="match status" value="1"/>
</dbReference>
<feature type="domain" description="Histidine kinase" evidence="6">
    <location>
        <begin position="273"/>
        <end position="497"/>
    </location>
</feature>
<dbReference type="Gene3D" id="1.20.120.620">
    <property type="entry name" value="Backbone structure of the membrane domain of e. Coli histidine kinase receptor kdpd"/>
    <property type="match status" value="1"/>
</dbReference>
<feature type="domain" description="Response regulatory" evidence="7">
    <location>
        <begin position="521"/>
        <end position="636"/>
    </location>
</feature>
<reference evidence="8 9" key="1">
    <citation type="submission" date="2020-11" db="EMBL/GenBank/DDBJ databases">
        <title>Pseudomonas fulva producing VIM-24.</title>
        <authorList>
            <person name="Liu S."/>
        </authorList>
    </citation>
    <scope>NUCLEOTIDE SEQUENCE [LARGE SCALE GENOMIC DNA]</scope>
    <source>
        <strain evidence="8 9">ZDHY414</strain>
    </source>
</reference>
<dbReference type="AlphaFoldDB" id="A0A7S9L6L9"/>
<evidence type="ECO:0000313" key="8">
    <source>
        <dbReference type="EMBL" id="QPH48488.1"/>
    </source>
</evidence>
<evidence type="ECO:0000256" key="5">
    <source>
        <dbReference type="SAM" id="Phobius"/>
    </source>
</evidence>
<dbReference type="InterPro" id="IPR001789">
    <property type="entry name" value="Sig_transdc_resp-reg_receiver"/>
</dbReference>
<protein>
    <recommendedName>
        <fullName evidence="2">histidine kinase</fullName>
        <ecNumber evidence="2">2.7.13.3</ecNumber>
    </recommendedName>
</protein>
<dbReference type="InterPro" id="IPR005467">
    <property type="entry name" value="His_kinase_dom"/>
</dbReference>
<dbReference type="CDD" id="cd00130">
    <property type="entry name" value="PAS"/>
    <property type="match status" value="1"/>
</dbReference>
<gene>
    <name evidence="8" type="ORF">IZU98_19190</name>
</gene>
<dbReference type="InterPro" id="IPR036890">
    <property type="entry name" value="HATPase_C_sf"/>
</dbReference>
<dbReference type="PANTHER" id="PTHR43065:SF42">
    <property type="entry name" value="TWO-COMPONENT SENSOR PPRA"/>
    <property type="match status" value="1"/>
</dbReference>
<keyword evidence="5" id="KW-0812">Transmembrane</keyword>
<dbReference type="PROSITE" id="PS50109">
    <property type="entry name" value="HIS_KIN"/>
    <property type="match status" value="1"/>
</dbReference>
<dbReference type="SMART" id="SM00091">
    <property type="entry name" value="PAS"/>
    <property type="match status" value="1"/>
</dbReference>
<dbReference type="PRINTS" id="PR00344">
    <property type="entry name" value="BCTRLSENSOR"/>
</dbReference>
<feature type="transmembrane region" description="Helical" evidence="5">
    <location>
        <begin position="71"/>
        <end position="90"/>
    </location>
</feature>
<dbReference type="InterPro" id="IPR035965">
    <property type="entry name" value="PAS-like_dom_sf"/>
</dbReference>
<feature type="modified residue" description="4-aspartylphosphate" evidence="4">
    <location>
        <position position="571"/>
    </location>
</feature>
<organism evidence="8 9">
    <name type="scientific">Pseudomonas fulva</name>
    <dbReference type="NCBI Taxonomy" id="47880"/>
    <lineage>
        <taxon>Bacteria</taxon>
        <taxon>Pseudomonadati</taxon>
        <taxon>Pseudomonadota</taxon>
        <taxon>Gammaproteobacteria</taxon>
        <taxon>Pseudomonadales</taxon>
        <taxon>Pseudomonadaceae</taxon>
        <taxon>Pseudomonas</taxon>
    </lineage>
</organism>